<dbReference type="PANTHER" id="PTHR30199">
    <property type="entry name" value="MFS FAMILY TRANSPORTER, PREDICTED SUBSTRATE BENZOATE"/>
    <property type="match status" value="1"/>
</dbReference>
<reference evidence="2 3" key="1">
    <citation type="submission" date="2021-01" db="EMBL/GenBank/DDBJ databases">
        <title>Complete genome sequence of Pantoea eucrina OB49, a heavy metal tolerant bacterium with PGPR potential isolated from wheat in Algeria.</title>
        <authorList>
            <person name="Lekired A."/>
            <person name="Ouzari I.H."/>
        </authorList>
    </citation>
    <scope>NUCLEOTIDE SEQUENCE [LARGE SCALE GENOMIC DNA]</scope>
    <source>
        <strain evidence="2 3">OB49</strain>
    </source>
</reference>
<dbReference type="EMBL" id="JAFCXS010000001">
    <property type="protein sequence ID" value="MBM0746206.1"/>
    <property type="molecule type" value="Genomic_DNA"/>
</dbReference>
<evidence type="ECO:0000313" key="3">
    <source>
        <dbReference type="Proteomes" id="UP000809137"/>
    </source>
</evidence>
<feature type="transmembrane region" description="Helical" evidence="1">
    <location>
        <begin position="216"/>
        <end position="240"/>
    </location>
</feature>
<evidence type="ECO:0000256" key="1">
    <source>
        <dbReference type="SAM" id="Phobius"/>
    </source>
</evidence>
<keyword evidence="1" id="KW-1133">Transmembrane helix</keyword>
<sequence length="403" mass="41552">MCVITHNRTFSMHLADTRSLPFIPLLVAGFVAVLVGYSSSAAIIWQAAQAAGATPAQTAGWFTMLGLAMGVATLALSLRTRLPVIAAWSTPGAALLATSVEGLNLNEVIGVFVAVNLLILLSGVTGIFARLMRFIPPALAAAMLAGILLRYGIGTFTGLESNAVLCGTMCLVWLLCRRWLPRYAIILALIAGAGVTLLQQSVILPPDSFSFALPAFVMPHFTLAALTGVALPCFLITMASQNAPGIATLQAHGYQPPVSMLTSWTGAIALLCSPFGGFSVCVGAISAAICMGDEVDPDPARRWIAAVCAGGFYLLAGLCGALIAALLGALPAVLIATLAGLALLNTLAGSLQRALQEPDQRDSAIITVMITASGISLAGIGSAFWGMAGGVLVHLLLTARRRG</sequence>
<feature type="transmembrane region" description="Helical" evidence="1">
    <location>
        <begin position="59"/>
        <end position="78"/>
    </location>
</feature>
<feature type="transmembrane region" description="Helical" evidence="1">
    <location>
        <begin position="109"/>
        <end position="129"/>
    </location>
</feature>
<dbReference type="InterPro" id="IPR004711">
    <property type="entry name" value="Benzoate_Transporter"/>
</dbReference>
<gene>
    <name evidence="2" type="ORF">JJB79_02030</name>
</gene>
<feature type="transmembrane region" description="Helical" evidence="1">
    <location>
        <begin position="333"/>
        <end position="352"/>
    </location>
</feature>
<feature type="transmembrane region" description="Helical" evidence="1">
    <location>
        <begin position="159"/>
        <end position="176"/>
    </location>
</feature>
<feature type="transmembrane region" description="Helical" evidence="1">
    <location>
        <begin position="261"/>
        <end position="291"/>
    </location>
</feature>
<accession>A0ABS1Z208</accession>
<keyword evidence="1" id="KW-0812">Transmembrane</keyword>
<dbReference type="NCBIfam" id="TIGR00843">
    <property type="entry name" value="benE"/>
    <property type="match status" value="1"/>
</dbReference>
<keyword evidence="3" id="KW-1185">Reference proteome</keyword>
<evidence type="ECO:0000313" key="2">
    <source>
        <dbReference type="EMBL" id="MBM0746206.1"/>
    </source>
</evidence>
<keyword evidence="1" id="KW-0472">Membrane</keyword>
<dbReference type="Proteomes" id="UP000809137">
    <property type="component" value="Unassembled WGS sequence"/>
</dbReference>
<dbReference type="PANTHER" id="PTHR30199:SF0">
    <property type="entry name" value="INNER MEMBRANE PROTEIN YDCO"/>
    <property type="match status" value="1"/>
</dbReference>
<dbReference type="Pfam" id="PF03594">
    <property type="entry name" value="BenE"/>
    <property type="match status" value="1"/>
</dbReference>
<feature type="transmembrane region" description="Helical" evidence="1">
    <location>
        <begin position="183"/>
        <end position="204"/>
    </location>
</feature>
<feature type="transmembrane region" description="Helical" evidence="1">
    <location>
        <begin position="20"/>
        <end position="47"/>
    </location>
</feature>
<feature type="transmembrane region" description="Helical" evidence="1">
    <location>
        <begin position="303"/>
        <end position="326"/>
    </location>
</feature>
<feature type="transmembrane region" description="Helical" evidence="1">
    <location>
        <begin position="364"/>
        <end position="397"/>
    </location>
</feature>
<organism evidence="2 3">
    <name type="scientific">Pantoea eucrina</name>
    <dbReference type="NCBI Taxonomy" id="472693"/>
    <lineage>
        <taxon>Bacteria</taxon>
        <taxon>Pseudomonadati</taxon>
        <taxon>Pseudomonadota</taxon>
        <taxon>Gammaproteobacteria</taxon>
        <taxon>Enterobacterales</taxon>
        <taxon>Erwiniaceae</taxon>
        <taxon>Pantoea</taxon>
    </lineage>
</organism>
<comment type="caution">
    <text evidence="2">The sequence shown here is derived from an EMBL/GenBank/DDBJ whole genome shotgun (WGS) entry which is preliminary data.</text>
</comment>
<protein>
    <submittedName>
        <fullName evidence="2">Benzoate/H(+) symporter BenE family transporter</fullName>
    </submittedName>
</protein>
<name>A0ABS1Z208_9GAMM</name>
<proteinExistence type="predicted"/>